<proteinExistence type="inferred from homology"/>
<feature type="region of interest" description="Disordered" evidence="5">
    <location>
        <begin position="85"/>
        <end position="139"/>
    </location>
</feature>
<keyword evidence="4" id="KW-0813">Transport</keyword>
<organism evidence="6 7">
    <name type="scientific">Vitrella brassicaformis (strain CCMP3155)</name>
    <dbReference type="NCBI Taxonomy" id="1169540"/>
    <lineage>
        <taxon>Eukaryota</taxon>
        <taxon>Sar</taxon>
        <taxon>Alveolata</taxon>
        <taxon>Colpodellida</taxon>
        <taxon>Vitrellaceae</taxon>
        <taxon>Vitrella</taxon>
    </lineage>
</organism>
<comment type="subcellular location">
    <subcellularLocation>
        <location evidence="4">Membrane</location>
        <topology evidence="4">Multi-pass membrane protein</topology>
    </subcellularLocation>
</comment>
<dbReference type="AlphaFoldDB" id="A0A0G4H7L8"/>
<keyword evidence="7" id="KW-1185">Reference proteome</keyword>
<feature type="transmembrane region" description="Helical" evidence="4">
    <location>
        <begin position="186"/>
        <end position="208"/>
    </location>
</feature>
<dbReference type="InterPro" id="IPR007274">
    <property type="entry name" value="Cop_transporter"/>
</dbReference>
<evidence type="ECO:0000256" key="1">
    <source>
        <dbReference type="ARBA" id="ARBA00022692"/>
    </source>
</evidence>
<comment type="similarity">
    <text evidence="4">Belongs to the copper transporter (Ctr) (TC 1.A.56) family. SLC31A subfamily.</text>
</comment>
<keyword evidence="4" id="KW-0186">Copper</keyword>
<keyword evidence="4" id="KW-0406">Ion transport</keyword>
<evidence type="ECO:0000313" key="6">
    <source>
        <dbReference type="EMBL" id="CEM39663.1"/>
    </source>
</evidence>
<dbReference type="GO" id="GO:0016020">
    <property type="term" value="C:membrane"/>
    <property type="evidence" value="ECO:0007669"/>
    <property type="project" value="UniProtKB-SubCell"/>
</dbReference>
<keyword evidence="2 4" id="KW-1133">Transmembrane helix</keyword>
<evidence type="ECO:0000256" key="5">
    <source>
        <dbReference type="SAM" id="MobiDB-lite"/>
    </source>
</evidence>
<reference evidence="6 7" key="1">
    <citation type="submission" date="2014-11" db="EMBL/GenBank/DDBJ databases">
        <authorList>
            <person name="Zhu J."/>
            <person name="Qi W."/>
            <person name="Song R."/>
        </authorList>
    </citation>
    <scope>NUCLEOTIDE SEQUENCE [LARGE SCALE GENOMIC DNA]</scope>
</reference>
<sequence length="244" mass="26163">MSNCSCCPGPSPSGTDSMSDMKMYMHTGIGSDIILFQWWKPSSPLAFYLSCLVCLAAGFLSMYLKYLRNLLERHLSADLPAKSALTDPPSPVPLYPHTCLHPSDRASEEDRATSADSSHSMKREGLSESLGSPLLRTGGSGAADTVVRVGEQLQRHQAEARSSGGELQTEEAAQRRSQEHRVPWQVAALLRCALSVLSTGIDFALMLVCMTFNVGLFAAVVVGLGVGSAVFGHVVSLMDPCCVK</sequence>
<dbReference type="InParanoid" id="A0A0G4H7L8"/>
<protein>
    <recommendedName>
        <fullName evidence="4">Copper transport protein</fullName>
    </recommendedName>
</protein>
<evidence type="ECO:0000256" key="2">
    <source>
        <dbReference type="ARBA" id="ARBA00022989"/>
    </source>
</evidence>
<name>A0A0G4H7L8_VITBC</name>
<dbReference type="GO" id="GO:0005375">
    <property type="term" value="F:copper ion transmembrane transporter activity"/>
    <property type="evidence" value="ECO:0007669"/>
    <property type="project" value="UniProtKB-UniRule"/>
</dbReference>
<keyword evidence="3 4" id="KW-0472">Membrane</keyword>
<evidence type="ECO:0000313" key="7">
    <source>
        <dbReference type="Proteomes" id="UP000041254"/>
    </source>
</evidence>
<keyword evidence="4" id="KW-0187">Copper transport</keyword>
<dbReference type="PANTHER" id="PTHR12483">
    <property type="entry name" value="SOLUTE CARRIER FAMILY 31 COPPER TRANSPORTERS"/>
    <property type="match status" value="1"/>
</dbReference>
<dbReference type="Proteomes" id="UP000041254">
    <property type="component" value="Unassembled WGS sequence"/>
</dbReference>
<dbReference type="VEuPathDB" id="CryptoDB:Vbra_19714"/>
<keyword evidence="1 4" id="KW-0812">Transmembrane</keyword>
<evidence type="ECO:0000256" key="3">
    <source>
        <dbReference type="ARBA" id="ARBA00023136"/>
    </source>
</evidence>
<dbReference type="Pfam" id="PF04145">
    <property type="entry name" value="Ctr"/>
    <property type="match status" value="1"/>
</dbReference>
<accession>A0A0G4H7L8</accession>
<feature type="compositionally biased region" description="Basic and acidic residues" evidence="5">
    <location>
        <begin position="102"/>
        <end position="126"/>
    </location>
</feature>
<feature type="region of interest" description="Disordered" evidence="5">
    <location>
        <begin position="154"/>
        <end position="178"/>
    </location>
</feature>
<dbReference type="OrthoDB" id="161814at2759"/>
<gene>
    <name evidence="6" type="ORF">Vbra_19714</name>
</gene>
<feature type="transmembrane region" description="Helical" evidence="4">
    <location>
        <begin position="45"/>
        <end position="64"/>
    </location>
</feature>
<dbReference type="EMBL" id="CDMY01001045">
    <property type="protein sequence ID" value="CEM39663.1"/>
    <property type="molecule type" value="Genomic_DNA"/>
</dbReference>
<evidence type="ECO:0000256" key="4">
    <source>
        <dbReference type="RuleBase" id="RU367022"/>
    </source>
</evidence>
<feature type="transmembrane region" description="Helical" evidence="4">
    <location>
        <begin position="214"/>
        <end position="238"/>
    </location>
</feature>